<name>A0ABW5X9K8_9FLAO</name>
<feature type="region of interest" description="Disordered" evidence="1">
    <location>
        <begin position="21"/>
        <end position="81"/>
    </location>
</feature>
<evidence type="ECO:0008006" key="4">
    <source>
        <dbReference type="Google" id="ProtNLM"/>
    </source>
</evidence>
<gene>
    <name evidence="2" type="ORF">ACFSYS_15240</name>
</gene>
<protein>
    <recommendedName>
        <fullName evidence="4">Lipoprotein</fullName>
    </recommendedName>
</protein>
<evidence type="ECO:0000313" key="2">
    <source>
        <dbReference type="EMBL" id="MFD2834644.1"/>
    </source>
</evidence>
<keyword evidence="3" id="KW-1185">Reference proteome</keyword>
<reference evidence="3" key="1">
    <citation type="journal article" date="2019" name="Int. J. Syst. Evol. Microbiol.">
        <title>The Global Catalogue of Microorganisms (GCM) 10K type strain sequencing project: providing services to taxonomists for standard genome sequencing and annotation.</title>
        <authorList>
            <consortium name="The Broad Institute Genomics Platform"/>
            <consortium name="The Broad Institute Genome Sequencing Center for Infectious Disease"/>
            <person name="Wu L."/>
            <person name="Ma J."/>
        </authorList>
    </citation>
    <scope>NUCLEOTIDE SEQUENCE [LARGE SCALE GENOMIC DNA]</scope>
    <source>
        <strain evidence="3">KCTC 52925</strain>
    </source>
</reference>
<organism evidence="2 3">
    <name type="scientific">Christiangramia antarctica</name>
    <dbReference type="NCBI Taxonomy" id="2058158"/>
    <lineage>
        <taxon>Bacteria</taxon>
        <taxon>Pseudomonadati</taxon>
        <taxon>Bacteroidota</taxon>
        <taxon>Flavobacteriia</taxon>
        <taxon>Flavobacteriales</taxon>
        <taxon>Flavobacteriaceae</taxon>
        <taxon>Christiangramia</taxon>
    </lineage>
</organism>
<evidence type="ECO:0000313" key="3">
    <source>
        <dbReference type="Proteomes" id="UP001597438"/>
    </source>
</evidence>
<feature type="compositionally biased region" description="Basic and acidic residues" evidence="1">
    <location>
        <begin position="21"/>
        <end position="30"/>
    </location>
</feature>
<accession>A0ABW5X9K8</accession>
<dbReference type="EMBL" id="JBHUOJ010000033">
    <property type="protein sequence ID" value="MFD2834644.1"/>
    <property type="molecule type" value="Genomic_DNA"/>
</dbReference>
<feature type="compositionally biased region" description="Polar residues" evidence="1">
    <location>
        <begin position="45"/>
        <end position="58"/>
    </location>
</feature>
<dbReference type="PROSITE" id="PS51257">
    <property type="entry name" value="PROKAR_LIPOPROTEIN"/>
    <property type="match status" value="1"/>
</dbReference>
<dbReference type="Proteomes" id="UP001597438">
    <property type="component" value="Unassembled WGS sequence"/>
</dbReference>
<evidence type="ECO:0000256" key="1">
    <source>
        <dbReference type="SAM" id="MobiDB-lite"/>
    </source>
</evidence>
<sequence length="203" mass="22388">MKKLVLLIFISALLFSCKNNSEKNEDKSPETEILSEGNDLRNTDQIENGNINTTSTPGRTKKDTISLDSTPNNRPTDNPTINTTIASGTYIRTNGGSTCNCNCLDIALNNTSELCLVPNEIYINARYEKVGNNIEVYYSGNSAKTTKKDLPWNKFDKTVPIAILTSNGNTSELDWKGFSMNGEVAVDYALLGKKNLEGSYKKQ</sequence>
<feature type="compositionally biased region" description="Polar residues" evidence="1">
    <location>
        <begin position="66"/>
        <end position="81"/>
    </location>
</feature>
<comment type="caution">
    <text evidence="2">The sequence shown here is derived from an EMBL/GenBank/DDBJ whole genome shotgun (WGS) entry which is preliminary data.</text>
</comment>
<proteinExistence type="predicted"/>
<dbReference type="RefSeq" id="WP_251740579.1">
    <property type="nucleotide sequence ID" value="NZ_JBHUOJ010000033.1"/>
</dbReference>